<dbReference type="InterPro" id="IPR052351">
    <property type="entry name" value="Ornithine_N-alpha-AT"/>
</dbReference>
<evidence type="ECO:0000256" key="1">
    <source>
        <dbReference type="ARBA" id="ARBA00005189"/>
    </source>
</evidence>
<dbReference type="InterPro" id="IPR016181">
    <property type="entry name" value="Acyl_CoA_acyltransferase"/>
</dbReference>
<evidence type="ECO:0000256" key="5">
    <source>
        <dbReference type="ARBA" id="ARBA00023315"/>
    </source>
</evidence>
<proteinExistence type="inferred from homology"/>
<dbReference type="Pfam" id="PF13444">
    <property type="entry name" value="Acetyltransf_5"/>
    <property type="match status" value="1"/>
</dbReference>
<dbReference type="GO" id="GO:0006629">
    <property type="term" value="P:lipid metabolic process"/>
    <property type="evidence" value="ECO:0007669"/>
    <property type="project" value="UniProtKB-KW"/>
</dbReference>
<dbReference type="PANTHER" id="PTHR37323">
    <property type="entry name" value="GCN5-RELATED N-ACETYLTRANSFERASE"/>
    <property type="match status" value="1"/>
</dbReference>
<dbReference type="OrthoDB" id="9787072at2"/>
<evidence type="ECO:0000256" key="7">
    <source>
        <dbReference type="ARBA" id="ARBA00039058"/>
    </source>
</evidence>
<evidence type="ECO:0000256" key="3">
    <source>
        <dbReference type="ARBA" id="ARBA00022679"/>
    </source>
</evidence>
<evidence type="ECO:0000256" key="4">
    <source>
        <dbReference type="ARBA" id="ARBA00023098"/>
    </source>
</evidence>
<evidence type="ECO:0000256" key="6">
    <source>
        <dbReference type="ARBA" id="ARBA00038095"/>
    </source>
</evidence>
<keyword evidence="3 11" id="KW-0808">Transferase</keyword>
<dbReference type="EMBL" id="QFWV02000001">
    <property type="protein sequence ID" value="RKF08579.1"/>
    <property type="molecule type" value="Genomic_DNA"/>
</dbReference>
<keyword evidence="4" id="KW-0443">Lipid metabolism</keyword>
<comment type="similarity">
    <text evidence="6">Belongs to the acetyltransferase family. OlsB subfamily.</text>
</comment>
<dbReference type="PANTHER" id="PTHR37323:SF1">
    <property type="entry name" value="L-ORNITHINE N(ALPHA)-ACYLTRANSFERASE"/>
    <property type="match status" value="1"/>
</dbReference>
<dbReference type="Gene3D" id="3.40.630.30">
    <property type="match status" value="1"/>
</dbReference>
<keyword evidence="2" id="KW-0444">Lipid biosynthesis</keyword>
<dbReference type="RefSeq" id="WP_109766778.1">
    <property type="nucleotide sequence ID" value="NZ_QFWV02000001.1"/>
</dbReference>
<keyword evidence="5" id="KW-0012">Acyltransferase</keyword>
<accession>A0A3A8AHM2</accession>
<comment type="pathway">
    <text evidence="1">Lipid metabolism.</text>
</comment>
<reference evidence="11 12" key="1">
    <citation type="journal article" date="2018" name="Int. J. Syst. Bacteriol.">
        <title>Oceaniradius stylonemae gen. nov., sp. nov., isolated from a red alga, Stylonema cornu-cervi.</title>
        <authorList>
            <person name="Jeong S."/>
        </authorList>
    </citation>
    <scope>NUCLEOTIDE SEQUENCE [LARGE SCALE GENOMIC DNA]</scope>
    <source>
        <strain evidence="11 12">StC1</strain>
    </source>
</reference>
<organism evidence="11 12">
    <name type="scientific">Oceaniradius stylonematis</name>
    <dbReference type="NCBI Taxonomy" id="2184161"/>
    <lineage>
        <taxon>Bacteria</taxon>
        <taxon>Pseudomonadati</taxon>
        <taxon>Pseudomonadota</taxon>
        <taxon>Alphaproteobacteria</taxon>
        <taxon>Hyphomicrobiales</taxon>
        <taxon>Ahrensiaceae</taxon>
        <taxon>Oceaniradius</taxon>
    </lineage>
</organism>
<gene>
    <name evidence="11" type="ORF">DEM25_000890</name>
</gene>
<keyword evidence="12" id="KW-1185">Reference proteome</keyword>
<evidence type="ECO:0000256" key="10">
    <source>
        <dbReference type="ARBA" id="ARBA00047785"/>
    </source>
</evidence>
<dbReference type="Proteomes" id="UP000246132">
    <property type="component" value="Unassembled WGS sequence"/>
</dbReference>
<evidence type="ECO:0000256" key="8">
    <source>
        <dbReference type="ARBA" id="ARBA00039866"/>
    </source>
</evidence>
<dbReference type="SUPFAM" id="SSF55729">
    <property type="entry name" value="Acyl-CoA N-acyltransferases (Nat)"/>
    <property type="match status" value="1"/>
</dbReference>
<dbReference type="GO" id="GO:0043810">
    <property type="term" value="F:ornithine-acyl [acyl carrier protein] N-acyltransferase activity"/>
    <property type="evidence" value="ECO:0007669"/>
    <property type="project" value="UniProtKB-EC"/>
</dbReference>
<evidence type="ECO:0000313" key="12">
    <source>
        <dbReference type="Proteomes" id="UP000246132"/>
    </source>
</evidence>
<dbReference type="EC" id="2.3.2.30" evidence="7"/>
<evidence type="ECO:0000313" key="11">
    <source>
        <dbReference type="EMBL" id="RKF08579.1"/>
    </source>
</evidence>
<comment type="catalytic activity">
    <reaction evidence="10">
        <text>a (3R)-hydroxyacyl-[ACP] + L-ornithine = a lyso-ornithine lipid + holo-[ACP] + H(+)</text>
        <dbReference type="Rhea" id="RHEA:20633"/>
        <dbReference type="Rhea" id="RHEA-COMP:9685"/>
        <dbReference type="Rhea" id="RHEA-COMP:9945"/>
        <dbReference type="ChEBI" id="CHEBI:15378"/>
        <dbReference type="ChEBI" id="CHEBI:46911"/>
        <dbReference type="ChEBI" id="CHEBI:64479"/>
        <dbReference type="ChEBI" id="CHEBI:78827"/>
        <dbReference type="ChEBI" id="CHEBI:138482"/>
        <dbReference type="EC" id="2.3.2.30"/>
    </reaction>
    <physiologicalReaction direction="left-to-right" evidence="10">
        <dbReference type="Rhea" id="RHEA:20634"/>
    </physiologicalReaction>
</comment>
<evidence type="ECO:0000256" key="2">
    <source>
        <dbReference type="ARBA" id="ARBA00022516"/>
    </source>
</evidence>
<name>A0A3A8AHM2_9HYPH</name>
<comment type="caution">
    <text evidence="11">The sequence shown here is derived from an EMBL/GenBank/DDBJ whole genome shotgun (WGS) entry which is preliminary data.</text>
</comment>
<protein>
    <recommendedName>
        <fullName evidence="8">L-ornithine N(alpha)-acyltransferase</fullName>
        <ecNumber evidence="7">2.3.2.30</ecNumber>
    </recommendedName>
</protein>
<evidence type="ECO:0000256" key="9">
    <source>
        <dbReference type="ARBA" id="ARBA00045724"/>
    </source>
</evidence>
<dbReference type="AlphaFoldDB" id="A0A3A8AHM2"/>
<comment type="function">
    <text evidence="9">Catalyzes the first step in the biosynthesis of ornithine lipids, which are phosphorus-free membrane lipids. Catalyzes the 3-hydroxyacyl-acyl carrier protein-dependent acylation of ornithine to form lyso-ornithine lipid (LOL).</text>
</comment>
<sequence>MTIARAAPSQPARPPAEPAAFLGEIGKLRARLATTGDEIRAAQRLRHAVFSAEFAAPGDEDGIDADGYDALCDHLIVLDTAIAGTDTDRIIGTYRLLPQQNLAGRPFYSDSAFDIGALLERHDGRRFLELGRSCVLPDYRSKRTIELLWQGIWAYCRRNAIDVMFGCASFAGRVPARHAMALAFLHHHARATGDWSVTARAETRVDMDFMPAEAIDLKAAMRALPPLIKGYLRLGATFGEGAVIDHAFASVDVLVVLPVEQISARYVSYYGADADRFAA</sequence>